<dbReference type="InterPro" id="IPR050109">
    <property type="entry name" value="HTH-type_TetR-like_transc_reg"/>
</dbReference>
<feature type="compositionally biased region" description="Low complexity" evidence="6">
    <location>
        <begin position="11"/>
        <end position="41"/>
    </location>
</feature>
<proteinExistence type="predicted"/>
<dbReference type="EMBL" id="QNRR01000004">
    <property type="protein sequence ID" value="RBP44497.1"/>
    <property type="molecule type" value="Genomic_DNA"/>
</dbReference>
<dbReference type="GO" id="GO:0003700">
    <property type="term" value="F:DNA-binding transcription factor activity"/>
    <property type="evidence" value="ECO:0007669"/>
    <property type="project" value="TreeGrafter"/>
</dbReference>
<protein>
    <submittedName>
        <fullName evidence="8">TetR family transcriptional regulator</fullName>
    </submittedName>
</protein>
<keyword evidence="4" id="KW-0804">Transcription</keyword>
<keyword evidence="3 5" id="KW-0238">DNA-binding</keyword>
<dbReference type="Pfam" id="PF00440">
    <property type="entry name" value="TetR_N"/>
    <property type="match status" value="1"/>
</dbReference>
<keyword evidence="1" id="KW-0678">Repressor</keyword>
<evidence type="ECO:0000256" key="6">
    <source>
        <dbReference type="SAM" id="MobiDB-lite"/>
    </source>
</evidence>
<keyword evidence="2" id="KW-0805">Transcription regulation</keyword>
<organism evidence="8 9">
    <name type="scientific">Roseimicrobium gellanilyticum</name>
    <dbReference type="NCBI Taxonomy" id="748857"/>
    <lineage>
        <taxon>Bacteria</taxon>
        <taxon>Pseudomonadati</taxon>
        <taxon>Verrucomicrobiota</taxon>
        <taxon>Verrucomicrobiia</taxon>
        <taxon>Verrucomicrobiales</taxon>
        <taxon>Verrucomicrobiaceae</taxon>
        <taxon>Roseimicrobium</taxon>
    </lineage>
</organism>
<evidence type="ECO:0000313" key="9">
    <source>
        <dbReference type="Proteomes" id="UP000253426"/>
    </source>
</evidence>
<evidence type="ECO:0000259" key="7">
    <source>
        <dbReference type="PROSITE" id="PS50977"/>
    </source>
</evidence>
<dbReference type="PRINTS" id="PR00455">
    <property type="entry name" value="HTHTETR"/>
</dbReference>
<evidence type="ECO:0000313" key="8">
    <source>
        <dbReference type="EMBL" id="RBP44497.1"/>
    </source>
</evidence>
<name>A0A366HMW5_9BACT</name>
<keyword evidence="9" id="KW-1185">Reference proteome</keyword>
<dbReference type="PANTHER" id="PTHR30055:SF175">
    <property type="entry name" value="HTH-TYPE TRANSCRIPTIONAL REPRESSOR KSTR2"/>
    <property type="match status" value="1"/>
</dbReference>
<dbReference type="SUPFAM" id="SSF46689">
    <property type="entry name" value="Homeodomain-like"/>
    <property type="match status" value="1"/>
</dbReference>
<dbReference type="PROSITE" id="PS50977">
    <property type="entry name" value="HTH_TETR_2"/>
    <property type="match status" value="1"/>
</dbReference>
<dbReference type="SUPFAM" id="SSF48498">
    <property type="entry name" value="Tetracyclin repressor-like, C-terminal domain"/>
    <property type="match status" value="1"/>
</dbReference>
<dbReference type="InterPro" id="IPR001647">
    <property type="entry name" value="HTH_TetR"/>
</dbReference>
<feature type="DNA-binding region" description="H-T-H motif" evidence="5">
    <location>
        <begin position="70"/>
        <end position="89"/>
    </location>
</feature>
<evidence type="ECO:0000256" key="4">
    <source>
        <dbReference type="ARBA" id="ARBA00023163"/>
    </source>
</evidence>
<feature type="region of interest" description="Disordered" evidence="6">
    <location>
        <begin position="1"/>
        <end position="48"/>
    </location>
</feature>
<sequence length="240" mass="26426">MNAKRKTSPTARKSVAKAVARKGGAGVAARASARPAEAAPPDNSDSHPARQRIIEGARQHFFAHGFRGVTMDDLAQELAMSKKTLYAHFSSKLELVEAVMRDKLKRVMTDLERITGDVSRDFPSALHDLLACMQEHTREITPPFVRDVKREAPQLFAIVEQGRREMIARHFGRLFAQGKKEGRVRKDVPLELIVEILLAATTAIVNPTKITELGLTPREGYLGIVTVVLEGALMPEGRGS</sequence>
<dbReference type="GO" id="GO:0000976">
    <property type="term" value="F:transcription cis-regulatory region binding"/>
    <property type="evidence" value="ECO:0007669"/>
    <property type="project" value="TreeGrafter"/>
</dbReference>
<dbReference type="RefSeq" id="WP_113958894.1">
    <property type="nucleotide sequence ID" value="NZ_QNRR01000004.1"/>
</dbReference>
<gene>
    <name evidence="8" type="ORF">DES53_104318</name>
</gene>
<dbReference type="Gene3D" id="1.10.357.10">
    <property type="entry name" value="Tetracycline Repressor, domain 2"/>
    <property type="match status" value="1"/>
</dbReference>
<dbReference type="PANTHER" id="PTHR30055">
    <property type="entry name" value="HTH-TYPE TRANSCRIPTIONAL REGULATOR RUTR"/>
    <property type="match status" value="1"/>
</dbReference>
<dbReference type="InterPro" id="IPR036271">
    <property type="entry name" value="Tet_transcr_reg_TetR-rel_C_sf"/>
</dbReference>
<evidence type="ECO:0000256" key="2">
    <source>
        <dbReference type="ARBA" id="ARBA00023015"/>
    </source>
</evidence>
<comment type="caution">
    <text evidence="8">The sequence shown here is derived from an EMBL/GenBank/DDBJ whole genome shotgun (WGS) entry which is preliminary data.</text>
</comment>
<accession>A0A366HMW5</accession>
<evidence type="ECO:0000256" key="5">
    <source>
        <dbReference type="PROSITE-ProRule" id="PRU00335"/>
    </source>
</evidence>
<evidence type="ECO:0000256" key="3">
    <source>
        <dbReference type="ARBA" id="ARBA00023125"/>
    </source>
</evidence>
<dbReference type="AlphaFoldDB" id="A0A366HMW5"/>
<dbReference type="InterPro" id="IPR009057">
    <property type="entry name" value="Homeodomain-like_sf"/>
</dbReference>
<feature type="domain" description="HTH tetR-type" evidence="7">
    <location>
        <begin position="47"/>
        <end position="107"/>
    </location>
</feature>
<evidence type="ECO:0000256" key="1">
    <source>
        <dbReference type="ARBA" id="ARBA00022491"/>
    </source>
</evidence>
<dbReference type="OrthoDB" id="9814200at2"/>
<reference evidence="8 9" key="1">
    <citation type="submission" date="2018-06" db="EMBL/GenBank/DDBJ databases">
        <title>Genomic Encyclopedia of Type Strains, Phase IV (KMG-IV): sequencing the most valuable type-strain genomes for metagenomic binning, comparative biology and taxonomic classification.</title>
        <authorList>
            <person name="Goeker M."/>
        </authorList>
    </citation>
    <scope>NUCLEOTIDE SEQUENCE [LARGE SCALE GENOMIC DNA]</scope>
    <source>
        <strain evidence="8 9">DSM 25532</strain>
    </source>
</reference>
<dbReference type="Proteomes" id="UP000253426">
    <property type="component" value="Unassembled WGS sequence"/>
</dbReference>